<sequence>MKKVSTPSQGHCPKQNEGRTDCDCVPYPRTDGISGSVLHDEGKQWDIVRGPKNRGSTEGKARSGTRSMKADLKGYCYTGSRWMTDEAMKAPEEGKSVDQE</sequence>
<dbReference type="Proteomes" id="UP001331515">
    <property type="component" value="Unassembled WGS sequence"/>
</dbReference>
<evidence type="ECO:0000313" key="3">
    <source>
        <dbReference type="Proteomes" id="UP001331515"/>
    </source>
</evidence>
<accession>A0AAN8DGY2</accession>
<feature type="region of interest" description="Disordered" evidence="1">
    <location>
        <begin position="1"/>
        <end position="26"/>
    </location>
</feature>
<feature type="region of interest" description="Disordered" evidence="1">
    <location>
        <begin position="47"/>
        <end position="66"/>
    </location>
</feature>
<comment type="caution">
    <text evidence="2">The sequence shown here is derived from an EMBL/GenBank/DDBJ whole genome shotgun (WGS) entry which is preliminary data.</text>
</comment>
<reference evidence="2 3" key="1">
    <citation type="journal article" date="2023" name="Mol. Biol. Evol.">
        <title>Genomics of Secondarily Temperate Adaptation in the Only Non-Antarctic Icefish.</title>
        <authorList>
            <person name="Rivera-Colon A.G."/>
            <person name="Rayamajhi N."/>
            <person name="Minhas B.F."/>
            <person name="Madrigal G."/>
            <person name="Bilyk K.T."/>
            <person name="Yoon V."/>
            <person name="Hune M."/>
            <person name="Gregory S."/>
            <person name="Cheng C.H.C."/>
            <person name="Catchen J.M."/>
        </authorList>
    </citation>
    <scope>NUCLEOTIDE SEQUENCE [LARGE SCALE GENOMIC DNA]</scope>
    <source>
        <tissue evidence="2">White muscle</tissue>
    </source>
</reference>
<evidence type="ECO:0000313" key="2">
    <source>
        <dbReference type="EMBL" id="KAK5923006.1"/>
    </source>
</evidence>
<name>A0AAN8DGY2_CHAGU</name>
<dbReference type="AlphaFoldDB" id="A0AAN8DGY2"/>
<keyword evidence="3" id="KW-1185">Reference proteome</keyword>
<proteinExistence type="predicted"/>
<dbReference type="EMBL" id="JAURVH010001521">
    <property type="protein sequence ID" value="KAK5923006.1"/>
    <property type="molecule type" value="Genomic_DNA"/>
</dbReference>
<gene>
    <name evidence="2" type="ORF">CgunFtcFv8_000015</name>
</gene>
<organism evidence="2 3">
    <name type="scientific">Champsocephalus gunnari</name>
    <name type="common">Mackerel icefish</name>
    <dbReference type="NCBI Taxonomy" id="52237"/>
    <lineage>
        <taxon>Eukaryota</taxon>
        <taxon>Metazoa</taxon>
        <taxon>Chordata</taxon>
        <taxon>Craniata</taxon>
        <taxon>Vertebrata</taxon>
        <taxon>Euteleostomi</taxon>
        <taxon>Actinopterygii</taxon>
        <taxon>Neopterygii</taxon>
        <taxon>Teleostei</taxon>
        <taxon>Neoteleostei</taxon>
        <taxon>Acanthomorphata</taxon>
        <taxon>Eupercaria</taxon>
        <taxon>Perciformes</taxon>
        <taxon>Notothenioidei</taxon>
        <taxon>Channichthyidae</taxon>
        <taxon>Champsocephalus</taxon>
    </lineage>
</organism>
<evidence type="ECO:0000256" key="1">
    <source>
        <dbReference type="SAM" id="MobiDB-lite"/>
    </source>
</evidence>
<protein>
    <submittedName>
        <fullName evidence="2">Uncharacterized protein</fullName>
    </submittedName>
</protein>